<keyword evidence="3 4" id="KW-0067">ATP-binding</keyword>
<accession>A0A369A2S3</accession>
<keyword evidence="1" id="KW-0436">Ligase</keyword>
<gene>
    <name evidence="6" type="ORF">DES35_10269</name>
</gene>
<comment type="caution">
    <text evidence="6">The sequence shown here is derived from an EMBL/GenBank/DDBJ whole genome shotgun (WGS) entry which is preliminary data.</text>
</comment>
<proteinExistence type="predicted"/>
<dbReference type="EMBL" id="QPJS01000002">
    <property type="protein sequence ID" value="RCX03620.1"/>
    <property type="molecule type" value="Genomic_DNA"/>
</dbReference>
<evidence type="ECO:0000256" key="3">
    <source>
        <dbReference type="ARBA" id="ARBA00022840"/>
    </source>
</evidence>
<dbReference type="Gene3D" id="3.30.1490.20">
    <property type="entry name" value="ATP-grasp fold, A domain"/>
    <property type="match status" value="1"/>
</dbReference>
<dbReference type="GO" id="GO:0016874">
    <property type="term" value="F:ligase activity"/>
    <property type="evidence" value="ECO:0007669"/>
    <property type="project" value="UniProtKB-KW"/>
</dbReference>
<dbReference type="Gene3D" id="3.40.50.20">
    <property type="match status" value="1"/>
</dbReference>
<dbReference type="AlphaFoldDB" id="A0A369A2S3"/>
<organism evidence="6 7">
    <name type="scientific">Schleiferia thermophila</name>
    <dbReference type="NCBI Taxonomy" id="884107"/>
    <lineage>
        <taxon>Bacteria</taxon>
        <taxon>Pseudomonadati</taxon>
        <taxon>Bacteroidota</taxon>
        <taxon>Flavobacteriia</taxon>
        <taxon>Flavobacteriales</taxon>
        <taxon>Schleiferiaceae</taxon>
        <taxon>Schleiferia</taxon>
    </lineage>
</organism>
<evidence type="ECO:0000256" key="1">
    <source>
        <dbReference type="ARBA" id="ARBA00022598"/>
    </source>
</evidence>
<dbReference type="PROSITE" id="PS50975">
    <property type="entry name" value="ATP_GRASP"/>
    <property type="match status" value="1"/>
</dbReference>
<dbReference type="Pfam" id="PF13535">
    <property type="entry name" value="ATP-grasp_4"/>
    <property type="match status" value="1"/>
</dbReference>
<keyword evidence="2 4" id="KW-0547">Nucleotide-binding</keyword>
<dbReference type="InterPro" id="IPR013815">
    <property type="entry name" value="ATP_grasp_subdomain_1"/>
</dbReference>
<dbReference type="PANTHER" id="PTHR43585">
    <property type="entry name" value="FUMIPYRROLE BIOSYNTHESIS PROTEIN C"/>
    <property type="match status" value="1"/>
</dbReference>
<reference evidence="6 7" key="1">
    <citation type="submission" date="2018-07" db="EMBL/GenBank/DDBJ databases">
        <title>Genomic Encyclopedia of Type Strains, Phase IV (KMG-IV): sequencing the most valuable type-strain genomes for metagenomic binning, comparative biology and taxonomic classification.</title>
        <authorList>
            <person name="Goeker M."/>
        </authorList>
    </citation>
    <scope>NUCLEOTIDE SEQUENCE [LARGE SCALE GENOMIC DNA]</scope>
    <source>
        <strain evidence="6 7">DSM 21410</strain>
    </source>
</reference>
<name>A0A369A2S3_9FLAO</name>
<dbReference type="SUPFAM" id="SSF56059">
    <property type="entry name" value="Glutathione synthetase ATP-binding domain-like"/>
    <property type="match status" value="1"/>
</dbReference>
<dbReference type="GO" id="GO:0005524">
    <property type="term" value="F:ATP binding"/>
    <property type="evidence" value="ECO:0007669"/>
    <property type="project" value="UniProtKB-UniRule"/>
</dbReference>
<dbReference type="InterPro" id="IPR011761">
    <property type="entry name" value="ATP-grasp"/>
</dbReference>
<evidence type="ECO:0000256" key="2">
    <source>
        <dbReference type="ARBA" id="ARBA00022741"/>
    </source>
</evidence>
<protein>
    <submittedName>
        <fullName evidence="6">ATP-grasp domain-containing protein</fullName>
    </submittedName>
</protein>
<keyword evidence="7" id="KW-1185">Reference proteome</keyword>
<evidence type="ECO:0000259" key="5">
    <source>
        <dbReference type="PROSITE" id="PS50975"/>
    </source>
</evidence>
<evidence type="ECO:0000256" key="4">
    <source>
        <dbReference type="PROSITE-ProRule" id="PRU00409"/>
    </source>
</evidence>
<evidence type="ECO:0000313" key="6">
    <source>
        <dbReference type="EMBL" id="RCX03620.1"/>
    </source>
</evidence>
<dbReference type="Proteomes" id="UP000253517">
    <property type="component" value="Unassembled WGS sequence"/>
</dbReference>
<dbReference type="InterPro" id="IPR052032">
    <property type="entry name" value="ATP-dep_AA_Ligase"/>
</dbReference>
<sequence length="402" mass="46150">MKKTFLCITFYFKGNEFLQQCKAEGNTVFLLTKKKLENKPWAWESIDEVFYMESDENSPENINNLIKGVAWLMRKHKIDRVVALDDFDVEKAAAVREEFRIPGMGQTTARYFRDKLAMRIKARDAGLRVPAFSPLFNDEEINLFANQIPTPWLVKPRSEASATGIRKVHSTDQLWEVIHQLGDKRHMYLVEQFKPGDVYHVDALTINGEMAFNWTSKYLSTPFDVAHGAGIFRSATLPHNSDDDILLKEFNNRVMKAFGMKNSASHTEYIKCHEDGEFYFLETSARVGGAHLGTMVEAASGINLWREWARLESALLKGEAYQLPEVKRHYSGILISLARQQHPDLSPFNDPEIYCHIPEEHHVALIIHSSNHQRIIELLDKYAQIVKEHYHASAPVPDKPSH</sequence>
<dbReference type="RefSeq" id="WP_114366070.1">
    <property type="nucleotide sequence ID" value="NZ_BHZF01000002.1"/>
</dbReference>
<dbReference type="PANTHER" id="PTHR43585:SF2">
    <property type="entry name" value="ATP-GRASP ENZYME FSQD"/>
    <property type="match status" value="1"/>
</dbReference>
<evidence type="ECO:0000313" key="7">
    <source>
        <dbReference type="Proteomes" id="UP000253517"/>
    </source>
</evidence>
<dbReference type="Gene3D" id="3.30.470.20">
    <property type="entry name" value="ATP-grasp fold, B domain"/>
    <property type="match status" value="1"/>
</dbReference>
<feature type="domain" description="ATP-grasp" evidence="5">
    <location>
        <begin position="119"/>
        <end position="313"/>
    </location>
</feature>
<dbReference type="GO" id="GO:0046872">
    <property type="term" value="F:metal ion binding"/>
    <property type="evidence" value="ECO:0007669"/>
    <property type="project" value="InterPro"/>
</dbReference>